<comment type="caution">
    <text evidence="8">The sequence shown here is derived from an EMBL/GenBank/DDBJ whole genome shotgun (WGS) entry which is preliminary data.</text>
</comment>
<evidence type="ECO:0000256" key="2">
    <source>
        <dbReference type="ARBA" id="ARBA00012150"/>
    </source>
</evidence>
<evidence type="ECO:0000313" key="9">
    <source>
        <dbReference type="Proteomes" id="UP000033533"/>
    </source>
</evidence>
<evidence type="ECO:0000256" key="6">
    <source>
        <dbReference type="RuleBase" id="RU004168"/>
    </source>
</evidence>
<dbReference type="STRING" id="1218493.JF76_12460"/>
<feature type="domain" description="Acylphosphatase-like" evidence="7">
    <location>
        <begin position="22"/>
        <end position="110"/>
    </location>
</feature>
<dbReference type="PANTHER" id="PTHR47268:SF4">
    <property type="entry name" value="ACYLPHOSPHATASE"/>
    <property type="match status" value="1"/>
</dbReference>
<dbReference type="SUPFAM" id="SSF54975">
    <property type="entry name" value="Acylphosphatase/BLUF domain-like"/>
    <property type="match status" value="1"/>
</dbReference>
<keyword evidence="5" id="KW-0378">Hydrolase</keyword>
<dbReference type="InterPro" id="IPR001792">
    <property type="entry name" value="Acylphosphatase-like_dom"/>
</dbReference>
<feature type="active site" evidence="5">
    <location>
        <position position="37"/>
    </location>
</feature>
<evidence type="ECO:0000256" key="4">
    <source>
        <dbReference type="ARBA" id="ARBA00047645"/>
    </source>
</evidence>
<dbReference type="InterPro" id="IPR036046">
    <property type="entry name" value="Acylphosphatase-like_dom_sf"/>
</dbReference>
<proteinExistence type="inferred from homology"/>
<comment type="similarity">
    <text evidence="1 6">Belongs to the acylphosphatase family.</text>
</comment>
<dbReference type="OrthoDB" id="9808093at2"/>
<name>A0A0F4L974_9LACO</name>
<evidence type="ECO:0000256" key="5">
    <source>
        <dbReference type="PROSITE-ProRule" id="PRU00520"/>
    </source>
</evidence>
<evidence type="ECO:0000313" key="8">
    <source>
        <dbReference type="EMBL" id="KJY55160.1"/>
    </source>
</evidence>
<dbReference type="EMBL" id="JXBY01000020">
    <property type="protein sequence ID" value="KJY55160.1"/>
    <property type="molecule type" value="Genomic_DNA"/>
</dbReference>
<dbReference type="InterPro" id="IPR020456">
    <property type="entry name" value="Acylphosphatase"/>
</dbReference>
<dbReference type="AlphaFoldDB" id="A0A0F4L974"/>
<organism evidence="8 9">
    <name type="scientific">Lactobacillus kullabergensis</name>
    <dbReference type="NCBI Taxonomy" id="1218493"/>
    <lineage>
        <taxon>Bacteria</taxon>
        <taxon>Bacillati</taxon>
        <taxon>Bacillota</taxon>
        <taxon>Bacilli</taxon>
        <taxon>Lactobacillales</taxon>
        <taxon>Lactobacillaceae</taxon>
        <taxon>Lactobacillus</taxon>
    </lineage>
</organism>
<evidence type="ECO:0000256" key="3">
    <source>
        <dbReference type="ARBA" id="ARBA00015991"/>
    </source>
</evidence>
<dbReference type="PANTHER" id="PTHR47268">
    <property type="entry name" value="ACYLPHOSPHATASE"/>
    <property type="match status" value="1"/>
</dbReference>
<accession>A0A0F4L974</accession>
<comment type="catalytic activity">
    <reaction evidence="4 5">
        <text>an acyl phosphate + H2O = a carboxylate + phosphate + H(+)</text>
        <dbReference type="Rhea" id="RHEA:14965"/>
        <dbReference type="ChEBI" id="CHEBI:15377"/>
        <dbReference type="ChEBI" id="CHEBI:15378"/>
        <dbReference type="ChEBI" id="CHEBI:29067"/>
        <dbReference type="ChEBI" id="CHEBI:43474"/>
        <dbReference type="ChEBI" id="CHEBI:59918"/>
        <dbReference type="EC" id="3.6.1.7"/>
    </reaction>
</comment>
<feature type="active site" evidence="5">
    <location>
        <position position="55"/>
    </location>
</feature>
<dbReference type="Proteomes" id="UP000033533">
    <property type="component" value="Unassembled WGS sequence"/>
</dbReference>
<dbReference type="Gene3D" id="3.30.70.100">
    <property type="match status" value="1"/>
</dbReference>
<dbReference type="PROSITE" id="PS51160">
    <property type="entry name" value="ACYLPHOSPHATASE_3"/>
    <property type="match status" value="1"/>
</dbReference>
<dbReference type="PATRIC" id="fig|1218493.3.peg.1306"/>
<evidence type="ECO:0000256" key="1">
    <source>
        <dbReference type="ARBA" id="ARBA00005614"/>
    </source>
</evidence>
<dbReference type="HOGENOM" id="CLU_141932_2_1_9"/>
<dbReference type="InterPro" id="IPR017968">
    <property type="entry name" value="Acylphosphatase_CS"/>
</dbReference>
<dbReference type="GO" id="GO:0003998">
    <property type="term" value="F:acylphosphatase activity"/>
    <property type="evidence" value="ECO:0007669"/>
    <property type="project" value="UniProtKB-EC"/>
</dbReference>
<gene>
    <name evidence="8" type="primary">acyP</name>
    <name evidence="8" type="ORF">JF76_12460</name>
</gene>
<sequence>MGFFNKHKSERKSDPTDNSRETWQLTISGIVQGVGFRWSVLNLAQKMGMIGSVRNNSDGTVTITLQAELSRVNQFCAELPKNISQFARISNIKKEKLTKVSKMTGFHVLY</sequence>
<evidence type="ECO:0000259" key="7">
    <source>
        <dbReference type="PROSITE" id="PS51160"/>
    </source>
</evidence>
<dbReference type="EC" id="3.6.1.7" evidence="2 5"/>
<dbReference type="PROSITE" id="PS00150">
    <property type="entry name" value="ACYLPHOSPHATASE_1"/>
    <property type="match status" value="1"/>
</dbReference>
<dbReference type="RefSeq" id="WP_045928301.1">
    <property type="nucleotide sequence ID" value="NZ_JBHSZS010000010.1"/>
</dbReference>
<protein>
    <recommendedName>
        <fullName evidence="3 5">acylphosphatase</fullName>
        <ecNumber evidence="2 5">3.6.1.7</ecNumber>
    </recommendedName>
</protein>
<dbReference type="Pfam" id="PF00708">
    <property type="entry name" value="Acylphosphatase"/>
    <property type="match status" value="1"/>
</dbReference>
<reference evidence="8 9" key="1">
    <citation type="submission" date="2014-12" db="EMBL/GenBank/DDBJ databases">
        <title>Comparative genomics of the lactic acid bacteria isolated from the honey bee gut.</title>
        <authorList>
            <person name="Ellegaard K.M."/>
            <person name="Tamarit D."/>
            <person name="Javelind E."/>
            <person name="Olofsson T."/>
            <person name="Andersson S.G."/>
            <person name="Vasquez A."/>
        </authorList>
    </citation>
    <scope>NUCLEOTIDE SEQUENCE [LARGE SCALE GENOMIC DNA]</scope>
    <source>
        <strain evidence="8 9">Biut2</strain>
    </source>
</reference>